<dbReference type="Proteomes" id="UP000747542">
    <property type="component" value="Unassembled WGS sequence"/>
</dbReference>
<organism evidence="1 2">
    <name type="scientific">Homarus americanus</name>
    <name type="common">American lobster</name>
    <dbReference type="NCBI Taxonomy" id="6706"/>
    <lineage>
        <taxon>Eukaryota</taxon>
        <taxon>Metazoa</taxon>
        <taxon>Ecdysozoa</taxon>
        <taxon>Arthropoda</taxon>
        <taxon>Crustacea</taxon>
        <taxon>Multicrustacea</taxon>
        <taxon>Malacostraca</taxon>
        <taxon>Eumalacostraca</taxon>
        <taxon>Eucarida</taxon>
        <taxon>Decapoda</taxon>
        <taxon>Pleocyemata</taxon>
        <taxon>Astacidea</taxon>
        <taxon>Nephropoidea</taxon>
        <taxon>Nephropidae</taxon>
        <taxon>Homarus</taxon>
    </lineage>
</organism>
<comment type="caution">
    <text evidence="1">The sequence shown here is derived from an EMBL/GenBank/DDBJ whole genome shotgun (WGS) entry which is preliminary data.</text>
</comment>
<dbReference type="EMBL" id="JAHLQT010047210">
    <property type="protein sequence ID" value="KAG7153259.1"/>
    <property type="molecule type" value="Genomic_DNA"/>
</dbReference>
<gene>
    <name evidence="1" type="primary">TIGD1-L203</name>
    <name evidence="1" type="ORF">Hamer_G019830</name>
</gene>
<evidence type="ECO:0000313" key="1">
    <source>
        <dbReference type="EMBL" id="KAG7153259.1"/>
    </source>
</evidence>
<proteinExistence type="predicted"/>
<keyword evidence="2" id="KW-1185">Reference proteome</keyword>
<protein>
    <submittedName>
        <fullName evidence="1">Tigger transposable element-derived protein 1-like 203</fullName>
    </submittedName>
</protein>
<accession>A0A8J5MD94</accession>
<name>A0A8J5MD94_HOMAM</name>
<evidence type="ECO:0000313" key="2">
    <source>
        <dbReference type="Proteomes" id="UP000747542"/>
    </source>
</evidence>
<sequence>MLQDFISTFKAYYLRQMMRELVQQTEDNRSTIKEFWRNFNINKSWKEVPQQIMNGEWWKIGPSACTSQDSLMWERKVQLDIVNLD</sequence>
<reference evidence="1" key="1">
    <citation type="journal article" date="2021" name="Sci. Adv.">
        <title>The American lobster genome reveals insights on longevity, neural, and immune adaptations.</title>
        <authorList>
            <person name="Polinski J.M."/>
            <person name="Zimin A.V."/>
            <person name="Clark K.F."/>
            <person name="Kohn A.B."/>
            <person name="Sadowski N."/>
            <person name="Timp W."/>
            <person name="Ptitsyn A."/>
            <person name="Khanna P."/>
            <person name="Romanova D.Y."/>
            <person name="Williams P."/>
            <person name="Greenwood S.J."/>
            <person name="Moroz L.L."/>
            <person name="Walt D.R."/>
            <person name="Bodnar A.G."/>
        </authorList>
    </citation>
    <scope>NUCLEOTIDE SEQUENCE</scope>
    <source>
        <strain evidence="1">GMGI-L3</strain>
    </source>
</reference>
<dbReference type="AlphaFoldDB" id="A0A8J5MD94"/>